<feature type="domain" description="EamA" evidence="2">
    <location>
        <begin position="180"/>
        <end position="280"/>
    </location>
</feature>
<feature type="transmembrane region" description="Helical" evidence="1">
    <location>
        <begin position="210"/>
        <end position="230"/>
    </location>
</feature>
<sequence length="281" mass="29274">MGSEALAIAYGVGSALTWGAADFSGGMASKRGNVYAVVLFSQFVGLFFILALLGATGEEYPGASTLIYGGLAGLSGALGLICLYKGLARSPMAVVAPVSAVVTALLPVLVAVILHGLPPVLQIAGFFLALVSICLVSWTRQSVRIRQEDMLLPVLAGMGFGGFFVGIHYAGYSGFAWPLLSAKIVGLTVLSLVLGFKLRGQSLGHTPWRWILWAGILDVAGNGLFILASQTGRLDLASVLASLYPASTVLLAWRILKERMTGGQWVGMATTLAALALISMG</sequence>
<feature type="transmembrane region" description="Helical" evidence="1">
    <location>
        <begin position="263"/>
        <end position="280"/>
    </location>
</feature>
<feature type="transmembrane region" description="Helical" evidence="1">
    <location>
        <begin position="94"/>
        <end position="114"/>
    </location>
</feature>
<dbReference type="EMBL" id="CP001322">
    <property type="protein sequence ID" value="ACL06693.1"/>
    <property type="molecule type" value="Genomic_DNA"/>
</dbReference>
<evidence type="ECO:0000259" key="2">
    <source>
        <dbReference type="Pfam" id="PF00892"/>
    </source>
</evidence>
<dbReference type="GO" id="GO:0016020">
    <property type="term" value="C:membrane"/>
    <property type="evidence" value="ECO:0007669"/>
    <property type="project" value="InterPro"/>
</dbReference>
<feature type="transmembrane region" description="Helical" evidence="1">
    <location>
        <begin position="120"/>
        <end position="138"/>
    </location>
</feature>
<dbReference type="InterPro" id="IPR037185">
    <property type="entry name" value="EmrE-like"/>
</dbReference>
<keyword evidence="1" id="KW-1133">Transmembrane helix</keyword>
<dbReference type="InterPro" id="IPR000620">
    <property type="entry name" value="EamA_dom"/>
</dbReference>
<feature type="transmembrane region" description="Helical" evidence="1">
    <location>
        <begin position="175"/>
        <end position="198"/>
    </location>
</feature>
<feature type="transmembrane region" description="Helical" evidence="1">
    <location>
        <begin position="150"/>
        <end position="169"/>
    </location>
</feature>
<evidence type="ECO:0000313" key="4">
    <source>
        <dbReference type="Proteomes" id="UP000000739"/>
    </source>
</evidence>
<keyword evidence="4" id="KW-1185">Reference proteome</keyword>
<dbReference type="Pfam" id="PF00892">
    <property type="entry name" value="EamA"/>
    <property type="match status" value="2"/>
</dbReference>
<feature type="transmembrane region" description="Helical" evidence="1">
    <location>
        <begin position="236"/>
        <end position="256"/>
    </location>
</feature>
<keyword evidence="1" id="KW-0812">Transmembrane</keyword>
<dbReference type="SUPFAM" id="SSF103481">
    <property type="entry name" value="Multidrug resistance efflux transporter EmrE"/>
    <property type="match status" value="2"/>
</dbReference>
<reference evidence="3 4" key="1">
    <citation type="journal article" date="2012" name="Environ. Microbiol.">
        <title>The genome sequence of Desulfatibacillum alkenivorans AK-01: a blueprint for anaerobic alkane oxidation.</title>
        <authorList>
            <person name="Callaghan A.V."/>
            <person name="Morris B.E."/>
            <person name="Pereira I.A."/>
            <person name="McInerney M.J."/>
            <person name="Austin R.N."/>
            <person name="Groves J.T."/>
            <person name="Kukor J.J."/>
            <person name="Suflita J.M."/>
            <person name="Young L.Y."/>
            <person name="Zylstra G.J."/>
            <person name="Wawrik B."/>
        </authorList>
    </citation>
    <scope>NUCLEOTIDE SEQUENCE [LARGE SCALE GENOMIC DNA]</scope>
    <source>
        <strain evidence="3 4">AK-01</strain>
    </source>
</reference>
<feature type="transmembrane region" description="Helical" evidence="1">
    <location>
        <begin position="66"/>
        <end position="87"/>
    </location>
</feature>
<evidence type="ECO:0000313" key="3">
    <source>
        <dbReference type="EMBL" id="ACL06693.1"/>
    </source>
</evidence>
<dbReference type="eggNOG" id="COG0697">
    <property type="taxonomic scope" value="Bacteria"/>
</dbReference>
<feature type="domain" description="EamA" evidence="2">
    <location>
        <begin position="7"/>
        <end position="137"/>
    </location>
</feature>
<keyword evidence="1" id="KW-0472">Membrane</keyword>
<dbReference type="KEGG" id="dal:Dalk_5022"/>
<accession>B8FDR2</accession>
<proteinExistence type="predicted"/>
<organism evidence="3 4">
    <name type="scientific">Desulfatibacillum aliphaticivorans</name>
    <dbReference type="NCBI Taxonomy" id="218208"/>
    <lineage>
        <taxon>Bacteria</taxon>
        <taxon>Pseudomonadati</taxon>
        <taxon>Thermodesulfobacteriota</taxon>
        <taxon>Desulfobacteria</taxon>
        <taxon>Desulfobacterales</taxon>
        <taxon>Desulfatibacillaceae</taxon>
        <taxon>Desulfatibacillum</taxon>
    </lineage>
</organism>
<dbReference type="RefSeq" id="WP_015949730.1">
    <property type="nucleotide sequence ID" value="NC_011768.1"/>
</dbReference>
<name>B8FDR2_DESAL</name>
<protein>
    <recommendedName>
        <fullName evidence="2">EamA domain-containing protein</fullName>
    </recommendedName>
</protein>
<dbReference type="AlphaFoldDB" id="B8FDR2"/>
<gene>
    <name evidence="3" type="ordered locus">Dalk_5022</name>
</gene>
<evidence type="ECO:0000256" key="1">
    <source>
        <dbReference type="SAM" id="Phobius"/>
    </source>
</evidence>
<dbReference type="HOGENOM" id="CLU_082109_0_0_7"/>
<dbReference type="Proteomes" id="UP000000739">
    <property type="component" value="Chromosome"/>
</dbReference>
<feature type="transmembrane region" description="Helical" evidence="1">
    <location>
        <begin position="34"/>
        <end position="54"/>
    </location>
</feature>
<dbReference type="Gene3D" id="1.10.3730.20">
    <property type="match status" value="1"/>
</dbReference>